<organism evidence="2 3">
    <name type="scientific">Pseudogymnoascus destructans (strain ATCC MYA-4855 / 20631-21)</name>
    <name type="common">Bat white-nose syndrome fungus</name>
    <name type="synonym">Geomyces destructans</name>
    <dbReference type="NCBI Taxonomy" id="658429"/>
    <lineage>
        <taxon>Eukaryota</taxon>
        <taxon>Fungi</taxon>
        <taxon>Dikarya</taxon>
        <taxon>Ascomycota</taxon>
        <taxon>Pezizomycotina</taxon>
        <taxon>Leotiomycetes</taxon>
        <taxon>Thelebolales</taxon>
        <taxon>Thelebolaceae</taxon>
        <taxon>Pseudogymnoascus</taxon>
    </lineage>
</organism>
<dbReference type="HOGENOM" id="CLU_2644790_0_0_1"/>
<accession>L8FVK4</accession>
<feature type="compositionally biased region" description="Low complexity" evidence="1">
    <location>
        <begin position="65"/>
        <end position="78"/>
    </location>
</feature>
<gene>
    <name evidence="2" type="ORF">GMDG_08943</name>
</gene>
<name>L8FVK4_PSED2</name>
<proteinExistence type="predicted"/>
<dbReference type="VEuPathDB" id="FungiDB:GMDG_08943"/>
<feature type="compositionally biased region" description="Low complexity" evidence="1">
    <location>
        <begin position="34"/>
        <end position="57"/>
    </location>
</feature>
<protein>
    <submittedName>
        <fullName evidence="2">Uncharacterized protein</fullName>
    </submittedName>
</protein>
<reference evidence="3" key="1">
    <citation type="submission" date="2010-09" db="EMBL/GenBank/DDBJ databases">
        <title>The genome sequence of Geomyces destructans 20631-21.</title>
        <authorList>
            <consortium name="The Broad Institute Genome Sequencing Platform"/>
            <person name="Cuomo C.A."/>
            <person name="Blehert D.S."/>
            <person name="Lorch J.M."/>
            <person name="Young S.K."/>
            <person name="Zeng Q."/>
            <person name="Gargeya S."/>
            <person name="Fitzgerald M."/>
            <person name="Haas B."/>
            <person name="Abouelleil A."/>
            <person name="Alvarado L."/>
            <person name="Arachchi H.M."/>
            <person name="Berlin A."/>
            <person name="Brown A."/>
            <person name="Chapman S.B."/>
            <person name="Chen Z."/>
            <person name="Dunbar C."/>
            <person name="Freedman E."/>
            <person name="Gearin G."/>
            <person name="Gellesch M."/>
            <person name="Goldberg J."/>
            <person name="Griggs A."/>
            <person name="Gujja S."/>
            <person name="Heiman D."/>
            <person name="Howarth C."/>
            <person name="Larson L."/>
            <person name="Lui A."/>
            <person name="MacDonald P.J.P."/>
            <person name="Montmayeur A."/>
            <person name="Murphy C."/>
            <person name="Neiman D."/>
            <person name="Pearson M."/>
            <person name="Priest M."/>
            <person name="Roberts A."/>
            <person name="Saif S."/>
            <person name="Shea T."/>
            <person name="Shenoy N."/>
            <person name="Sisk P."/>
            <person name="Stolte C."/>
            <person name="Sykes S."/>
            <person name="Wortman J."/>
            <person name="Nusbaum C."/>
            <person name="Birren B."/>
        </authorList>
    </citation>
    <scope>NUCLEOTIDE SEQUENCE [LARGE SCALE GENOMIC DNA]</scope>
    <source>
        <strain evidence="3">ATCC MYA-4855 / 20631-21</strain>
    </source>
</reference>
<feature type="non-terminal residue" evidence="2">
    <location>
        <position position="1"/>
    </location>
</feature>
<evidence type="ECO:0000313" key="3">
    <source>
        <dbReference type="Proteomes" id="UP000011064"/>
    </source>
</evidence>
<dbReference type="Proteomes" id="UP000011064">
    <property type="component" value="Unassembled WGS sequence"/>
</dbReference>
<evidence type="ECO:0000313" key="2">
    <source>
        <dbReference type="EMBL" id="ELR03776.1"/>
    </source>
</evidence>
<dbReference type="AlphaFoldDB" id="L8FVK4"/>
<dbReference type="InParanoid" id="L8FVK4"/>
<dbReference type="EMBL" id="GL574759">
    <property type="protein sequence ID" value="ELR03776.1"/>
    <property type="molecule type" value="Genomic_DNA"/>
</dbReference>
<sequence>MPASGLPHRRSASTALPSTLPASRCPGSSMRSTAPSLPLKRPSPSSPPTSAFPSSAPGQSVILMRLAPRAPPSRRNSP</sequence>
<feature type="compositionally biased region" description="Polar residues" evidence="1">
    <location>
        <begin position="12"/>
        <end position="21"/>
    </location>
</feature>
<feature type="region of interest" description="Disordered" evidence="1">
    <location>
        <begin position="1"/>
        <end position="78"/>
    </location>
</feature>
<keyword evidence="3" id="KW-1185">Reference proteome</keyword>
<evidence type="ECO:0000256" key="1">
    <source>
        <dbReference type="SAM" id="MobiDB-lite"/>
    </source>
</evidence>